<gene>
    <name evidence="1" type="ORF">RIB2604_00605140</name>
</gene>
<dbReference type="GO" id="GO:0005840">
    <property type="term" value="C:ribosome"/>
    <property type="evidence" value="ECO:0007669"/>
    <property type="project" value="UniProtKB-KW"/>
</dbReference>
<reference evidence="1 2" key="1">
    <citation type="journal article" date="2016" name="DNA Res.">
        <title>Genome sequence of Aspergillus luchuensis NBRC 4314.</title>
        <authorList>
            <person name="Yamada O."/>
            <person name="Machida M."/>
            <person name="Hosoyama A."/>
            <person name="Goto M."/>
            <person name="Takahashi T."/>
            <person name="Futagami T."/>
            <person name="Yamagata Y."/>
            <person name="Takeuchi M."/>
            <person name="Kobayashi T."/>
            <person name="Koike H."/>
            <person name="Abe K."/>
            <person name="Asai K."/>
            <person name="Arita M."/>
            <person name="Fujita N."/>
            <person name="Fukuda K."/>
            <person name="Higa K."/>
            <person name="Horikawa H."/>
            <person name="Ishikawa T."/>
            <person name="Jinno K."/>
            <person name="Kato Y."/>
            <person name="Kirimura K."/>
            <person name="Mizutani O."/>
            <person name="Nakasone K."/>
            <person name="Sano M."/>
            <person name="Shiraishi Y."/>
            <person name="Tsukahara M."/>
            <person name="Gomi K."/>
        </authorList>
    </citation>
    <scope>NUCLEOTIDE SEQUENCE [LARGE SCALE GENOMIC DNA]</scope>
    <source>
        <strain evidence="1 2">RIB 2604</strain>
    </source>
</reference>
<reference evidence="2" key="2">
    <citation type="submission" date="2016-02" db="EMBL/GenBank/DDBJ databases">
        <title>Genome sequencing of Aspergillus luchuensis NBRC 4314.</title>
        <authorList>
            <person name="Yamada O."/>
        </authorList>
    </citation>
    <scope>NUCLEOTIDE SEQUENCE [LARGE SCALE GENOMIC DNA]</scope>
    <source>
        <strain evidence="2">RIB 2604</strain>
    </source>
</reference>
<keyword evidence="1" id="KW-0689">Ribosomal protein</keyword>
<protein>
    <submittedName>
        <fullName evidence="1">Mitochondrial ribosomal protein Dap3</fullName>
    </submittedName>
</protein>
<dbReference type="Proteomes" id="UP000075230">
    <property type="component" value="Unassembled WGS sequence"/>
</dbReference>
<evidence type="ECO:0000313" key="2">
    <source>
        <dbReference type="Proteomes" id="UP000075230"/>
    </source>
</evidence>
<evidence type="ECO:0000313" key="1">
    <source>
        <dbReference type="EMBL" id="GAT19931.1"/>
    </source>
</evidence>
<proteinExistence type="predicted"/>
<dbReference type="AlphaFoldDB" id="A0A146F2G8"/>
<dbReference type="EMBL" id="BCWF01000006">
    <property type="protein sequence ID" value="GAT19931.1"/>
    <property type="molecule type" value="Genomic_DNA"/>
</dbReference>
<accession>A0A146F2G8</accession>
<comment type="caution">
    <text evidence="1">The sequence shown here is derived from an EMBL/GenBank/DDBJ whole genome shotgun (WGS) entry which is preliminary data.</text>
</comment>
<organism evidence="1 2">
    <name type="scientific">Aspergillus kawachii</name>
    <name type="common">White koji mold</name>
    <name type="synonym">Aspergillus awamori var. kawachi</name>
    <dbReference type="NCBI Taxonomy" id="1069201"/>
    <lineage>
        <taxon>Eukaryota</taxon>
        <taxon>Fungi</taxon>
        <taxon>Dikarya</taxon>
        <taxon>Ascomycota</taxon>
        <taxon>Pezizomycotina</taxon>
        <taxon>Eurotiomycetes</taxon>
        <taxon>Eurotiomycetidae</taxon>
        <taxon>Eurotiales</taxon>
        <taxon>Aspergillaceae</taxon>
        <taxon>Aspergillus</taxon>
        <taxon>Aspergillus subgen. Circumdati</taxon>
    </lineage>
</organism>
<sequence length="52" mass="5793">MNAIDALSGFGLDHLTRIMTSGGMSIDRRMGWMEEFRKDGETRGPEGMLDSD</sequence>
<keyword evidence="1" id="KW-0687">Ribonucleoprotein</keyword>
<name>A0A146F2G8_ASPKA</name>